<keyword evidence="3 9" id="KW-0808">Transferase</keyword>
<comment type="pathway">
    <text evidence="1">Isoprenoid biosynthesis; isopentenyl diphosphate biosynthesis via mevalonate pathway; isopentenyl diphosphate from (R)-mevalonate: step 2/3.</text>
</comment>
<proteinExistence type="predicted"/>
<reference evidence="10" key="1">
    <citation type="journal article" date="2019" name="Int. J. Syst. Evol. Microbiol.">
        <title>The Global Catalogue of Microorganisms (GCM) 10K type strain sequencing project: providing services to taxonomists for standard genome sequencing and annotation.</title>
        <authorList>
            <consortium name="The Broad Institute Genomics Platform"/>
            <consortium name="The Broad Institute Genome Sequencing Center for Infectious Disease"/>
            <person name="Wu L."/>
            <person name="Ma J."/>
        </authorList>
    </citation>
    <scope>NUCLEOTIDE SEQUENCE [LARGE SCALE GENOMIC DNA]</scope>
    <source>
        <strain evidence="10">JCM 17695</strain>
    </source>
</reference>
<evidence type="ECO:0000259" key="8">
    <source>
        <dbReference type="Pfam" id="PF00288"/>
    </source>
</evidence>
<protein>
    <recommendedName>
        <fullName evidence="2">phosphomevalonate kinase</fullName>
        <ecNumber evidence="2">2.7.4.2</ecNumber>
    </recommendedName>
</protein>
<organism evidence="9 10">
    <name type="scientific">Actinokineospora soli</name>
    <dbReference type="NCBI Taxonomy" id="1048753"/>
    <lineage>
        <taxon>Bacteria</taxon>
        <taxon>Bacillati</taxon>
        <taxon>Actinomycetota</taxon>
        <taxon>Actinomycetes</taxon>
        <taxon>Pseudonocardiales</taxon>
        <taxon>Pseudonocardiaceae</taxon>
        <taxon>Actinokineospora</taxon>
    </lineage>
</organism>
<dbReference type="NCBIfam" id="TIGR01220">
    <property type="entry name" value="Pmev_kin_Gr_pos"/>
    <property type="match status" value="1"/>
</dbReference>
<name>A0ABW2TNX2_9PSEU</name>
<keyword evidence="10" id="KW-1185">Reference proteome</keyword>
<accession>A0ABW2TNX2</accession>
<dbReference type="InterPro" id="IPR014721">
    <property type="entry name" value="Ribsml_uS5_D2-typ_fold_subgr"/>
</dbReference>
<dbReference type="PANTHER" id="PTHR31814:SF2">
    <property type="entry name" value="PHOSPHOMEVALONATE KINASE"/>
    <property type="match status" value="1"/>
</dbReference>
<evidence type="ECO:0000256" key="4">
    <source>
        <dbReference type="ARBA" id="ARBA00022741"/>
    </source>
</evidence>
<dbReference type="Proteomes" id="UP001596512">
    <property type="component" value="Unassembled WGS sequence"/>
</dbReference>
<dbReference type="InterPro" id="IPR020568">
    <property type="entry name" value="Ribosomal_Su5_D2-typ_SF"/>
</dbReference>
<dbReference type="InterPro" id="IPR035102">
    <property type="entry name" value="Phosphomevalonate_kinase"/>
</dbReference>
<keyword evidence="4" id="KW-0547">Nucleotide-binding</keyword>
<evidence type="ECO:0000256" key="1">
    <source>
        <dbReference type="ARBA" id="ARBA00005017"/>
    </source>
</evidence>
<dbReference type="EC" id="2.7.4.2" evidence="2"/>
<dbReference type="PANTHER" id="PTHR31814">
    <property type="match status" value="1"/>
</dbReference>
<dbReference type="EMBL" id="JBHTEY010000004">
    <property type="protein sequence ID" value="MFC7615502.1"/>
    <property type="molecule type" value="Genomic_DNA"/>
</dbReference>
<sequence length="285" mass="29549">MTRVVVRRAPGKLFIAGEYAVLEPGVPAILVAVDRWVTVTVTAADHGVVVVSDLDPREARYSRDDLADATGPVGSAIGVVVDLLAERGLPVPPMRVEIGSDLHEDGVKYGLGSSGAVTVATVSAVAEYCGAPLTPLDRYRLAMLATARLDPRASGGDLAASTWGGWIAYRAPDRAAVLDLAARVGVDKTLRAAWPGFAVRRLPPRARSPWPSGGPGSPCRRRSSSRSSTSPRTATSSAPAPTASPPPSTRSTVATAPRCSTASAPPGGCSPTWTTRPGWACSPRP</sequence>
<evidence type="ECO:0000256" key="7">
    <source>
        <dbReference type="SAM" id="MobiDB-lite"/>
    </source>
</evidence>
<feature type="domain" description="GHMP kinase N-terminal" evidence="8">
    <location>
        <begin position="81"/>
        <end position="165"/>
    </location>
</feature>
<dbReference type="Gene3D" id="3.30.230.10">
    <property type="match status" value="1"/>
</dbReference>
<dbReference type="InterPro" id="IPR005917">
    <property type="entry name" value="Pmev_kinase_bact"/>
</dbReference>
<keyword evidence="5 9" id="KW-0418">Kinase</keyword>
<dbReference type="GO" id="GO:0004631">
    <property type="term" value="F:phosphomevalonate kinase activity"/>
    <property type="evidence" value="ECO:0007669"/>
    <property type="project" value="UniProtKB-EC"/>
</dbReference>
<dbReference type="Pfam" id="PF00288">
    <property type="entry name" value="GHMP_kinases_N"/>
    <property type="match status" value="1"/>
</dbReference>
<evidence type="ECO:0000256" key="6">
    <source>
        <dbReference type="ARBA" id="ARBA00022840"/>
    </source>
</evidence>
<feature type="region of interest" description="Disordered" evidence="7">
    <location>
        <begin position="202"/>
        <end position="285"/>
    </location>
</feature>
<keyword evidence="6" id="KW-0067">ATP-binding</keyword>
<evidence type="ECO:0000256" key="2">
    <source>
        <dbReference type="ARBA" id="ARBA00012958"/>
    </source>
</evidence>
<dbReference type="InterPro" id="IPR006204">
    <property type="entry name" value="GHMP_kinase_N_dom"/>
</dbReference>
<gene>
    <name evidence="9" type="ORF">ACFQV2_20375</name>
</gene>
<evidence type="ECO:0000256" key="3">
    <source>
        <dbReference type="ARBA" id="ARBA00022679"/>
    </source>
</evidence>
<evidence type="ECO:0000313" key="10">
    <source>
        <dbReference type="Proteomes" id="UP001596512"/>
    </source>
</evidence>
<comment type="caution">
    <text evidence="9">The sequence shown here is derived from an EMBL/GenBank/DDBJ whole genome shotgun (WGS) entry which is preliminary data.</text>
</comment>
<evidence type="ECO:0000256" key="5">
    <source>
        <dbReference type="ARBA" id="ARBA00022777"/>
    </source>
</evidence>
<dbReference type="SUPFAM" id="SSF54211">
    <property type="entry name" value="Ribosomal protein S5 domain 2-like"/>
    <property type="match status" value="1"/>
</dbReference>
<feature type="compositionally biased region" description="Low complexity" evidence="7">
    <location>
        <begin position="225"/>
        <end position="241"/>
    </location>
</feature>
<evidence type="ECO:0000313" key="9">
    <source>
        <dbReference type="EMBL" id="MFC7615502.1"/>
    </source>
</evidence>